<dbReference type="SUPFAM" id="SSF48403">
    <property type="entry name" value="Ankyrin repeat"/>
    <property type="match status" value="1"/>
</dbReference>
<dbReference type="InterPro" id="IPR036770">
    <property type="entry name" value="Ankyrin_rpt-contain_sf"/>
</dbReference>
<dbReference type="Proteomes" id="UP001472866">
    <property type="component" value="Chromosome 01"/>
</dbReference>
<evidence type="ECO:0000313" key="2">
    <source>
        <dbReference type="Proteomes" id="UP001472866"/>
    </source>
</evidence>
<gene>
    <name evidence="1" type="ORF">HKI87_01g04630</name>
</gene>
<dbReference type="PANTHER" id="PTHR46586">
    <property type="entry name" value="ANKYRIN REPEAT-CONTAINING PROTEIN"/>
    <property type="match status" value="1"/>
</dbReference>
<evidence type="ECO:0008006" key="3">
    <source>
        <dbReference type="Google" id="ProtNLM"/>
    </source>
</evidence>
<name>A0AAX4NYN4_9CHLO</name>
<proteinExistence type="predicted"/>
<sequence length="246" mass="28017">MAGRSLMELPREVLRLIAEDHHNAVDYTVLVQWQREPGPDVFKYSDSWFRWAHETLRPQPGLVSRWPVDIMGFFASEREKRTLYRGDLLNLAGFQGDLRMVRWLMEEGECHSVVTMAITALGGNLAVLEYLKSQGCPTDEWTWTGAACGGHLHILKWLRSNGTGWDAGACGAAACGGHLGVVKWLREHGCEWNERVCVWASQEGRIHVLEWARSQNPPAPWNKDECIHAAEGHEQHEVVRWISRQK</sequence>
<keyword evidence="2" id="KW-1185">Reference proteome</keyword>
<accession>A0AAX4NYN4</accession>
<dbReference type="PANTHER" id="PTHR46586:SF3">
    <property type="entry name" value="ANKYRIN REPEAT-CONTAINING PROTEIN"/>
    <property type="match status" value="1"/>
</dbReference>
<dbReference type="EMBL" id="CP151501">
    <property type="protein sequence ID" value="WZN58938.1"/>
    <property type="molecule type" value="Genomic_DNA"/>
</dbReference>
<protein>
    <recommendedName>
        <fullName evidence="3">Ankyrin repeat protein</fullName>
    </recommendedName>
</protein>
<organism evidence="1 2">
    <name type="scientific">Chloropicon roscoffensis</name>
    <dbReference type="NCBI Taxonomy" id="1461544"/>
    <lineage>
        <taxon>Eukaryota</taxon>
        <taxon>Viridiplantae</taxon>
        <taxon>Chlorophyta</taxon>
        <taxon>Chloropicophyceae</taxon>
        <taxon>Chloropicales</taxon>
        <taxon>Chloropicaceae</taxon>
        <taxon>Chloropicon</taxon>
    </lineage>
</organism>
<dbReference type="AlphaFoldDB" id="A0AAX4NYN4"/>
<evidence type="ECO:0000313" key="1">
    <source>
        <dbReference type="EMBL" id="WZN58938.1"/>
    </source>
</evidence>
<dbReference type="Gene3D" id="1.25.40.20">
    <property type="entry name" value="Ankyrin repeat-containing domain"/>
    <property type="match status" value="1"/>
</dbReference>
<reference evidence="1 2" key="1">
    <citation type="submission" date="2024-03" db="EMBL/GenBank/DDBJ databases">
        <title>Complete genome sequence of the green alga Chloropicon roscoffensis RCC1871.</title>
        <authorList>
            <person name="Lemieux C."/>
            <person name="Pombert J.-F."/>
            <person name="Otis C."/>
            <person name="Turmel M."/>
        </authorList>
    </citation>
    <scope>NUCLEOTIDE SEQUENCE [LARGE SCALE GENOMIC DNA]</scope>
    <source>
        <strain evidence="1 2">RCC1871</strain>
    </source>
</reference>
<dbReference type="InterPro" id="IPR052050">
    <property type="entry name" value="SecEffector_AnkRepeat"/>
</dbReference>